<reference evidence="1 2" key="1">
    <citation type="submission" date="2019-12" db="EMBL/GenBank/DDBJ databases">
        <title>Strain KN286 was isolated from seawater, which was collected from Caroline Seamount in the tropical western Pacific.</title>
        <authorList>
            <person name="Wang Q."/>
        </authorList>
    </citation>
    <scope>NUCLEOTIDE SEQUENCE [LARGE SCALE GENOMIC DNA]</scope>
    <source>
        <strain evidence="1 2">KN286</strain>
    </source>
</reference>
<evidence type="ECO:0000313" key="2">
    <source>
        <dbReference type="Proteomes" id="UP000436016"/>
    </source>
</evidence>
<comment type="caution">
    <text evidence="1">The sequence shown here is derived from an EMBL/GenBank/DDBJ whole genome shotgun (WGS) entry which is preliminary data.</text>
</comment>
<proteinExistence type="predicted"/>
<dbReference type="EMBL" id="WUWG01000001">
    <property type="protein sequence ID" value="MXU64275.1"/>
    <property type="molecule type" value="Genomic_DNA"/>
</dbReference>
<name>A0A6B0TR53_9RHOB</name>
<organism evidence="1 2">
    <name type="scientific">Oceanomicrobium pacificus</name>
    <dbReference type="NCBI Taxonomy" id="2692916"/>
    <lineage>
        <taxon>Bacteria</taxon>
        <taxon>Pseudomonadati</taxon>
        <taxon>Pseudomonadota</taxon>
        <taxon>Alphaproteobacteria</taxon>
        <taxon>Rhodobacterales</taxon>
        <taxon>Paracoccaceae</taxon>
        <taxon>Oceanomicrobium</taxon>
    </lineage>
</organism>
<protein>
    <submittedName>
        <fullName evidence="1">DUF3726 domain-containing protein</fullName>
    </submittedName>
</protein>
<sequence>MLKSVSDIEAMLAAAGRGAGMTDPAADYLAAAVGWLAARDLDGVAAAVTALQPRPAPHRSDSAETVRFSPAPILHTAGVALNALSDAARSGRTLELVDVDAPLLLLGYAGVAASRLGRGLALRSRAFNAMIAPDGTHYVSGPYVLVLDPIRIEYWTPEPWLSPVRIVTETEVDPLDWLRASRLAGLAEDMAPPDGPRH</sequence>
<dbReference type="Pfam" id="PF12525">
    <property type="entry name" value="DUF3726"/>
    <property type="match status" value="1"/>
</dbReference>
<gene>
    <name evidence="1" type="ORF">GSH16_02360</name>
</gene>
<evidence type="ECO:0000313" key="1">
    <source>
        <dbReference type="EMBL" id="MXU64275.1"/>
    </source>
</evidence>
<keyword evidence="2" id="KW-1185">Reference proteome</keyword>
<accession>A0A6B0TR53</accession>
<dbReference type="RefSeq" id="WP_160851477.1">
    <property type="nucleotide sequence ID" value="NZ_WUWG01000001.1"/>
</dbReference>
<dbReference type="AlphaFoldDB" id="A0A6B0TR53"/>
<dbReference type="InterPro" id="IPR022201">
    <property type="entry name" value="DUF3726"/>
</dbReference>
<dbReference type="Proteomes" id="UP000436016">
    <property type="component" value="Unassembled WGS sequence"/>
</dbReference>